<evidence type="ECO:0000313" key="9">
    <source>
        <dbReference type="Proteomes" id="UP000092578"/>
    </source>
</evidence>
<evidence type="ECO:0000256" key="3">
    <source>
        <dbReference type="ARBA" id="ARBA00022741"/>
    </source>
</evidence>
<evidence type="ECO:0000313" key="8">
    <source>
        <dbReference type="EMBL" id="OCA82879.1"/>
    </source>
</evidence>
<keyword evidence="4 6" id="KW-0418">Kinase</keyword>
<dbReference type="AlphaFoldDB" id="A0A1B9AGB7"/>
<feature type="domain" description="Carbohydrate kinase PfkB" evidence="7">
    <location>
        <begin position="3"/>
        <end position="304"/>
    </location>
</feature>
<dbReference type="InterPro" id="IPR002139">
    <property type="entry name" value="Ribo/fructo_kinase"/>
</dbReference>
<evidence type="ECO:0000256" key="5">
    <source>
        <dbReference type="ARBA" id="ARBA00022840"/>
    </source>
</evidence>
<evidence type="ECO:0000256" key="4">
    <source>
        <dbReference type="ARBA" id="ARBA00022777"/>
    </source>
</evidence>
<dbReference type="EMBL" id="MAYT01000029">
    <property type="protein sequence ID" value="OCA82879.1"/>
    <property type="molecule type" value="Genomic_DNA"/>
</dbReference>
<evidence type="ECO:0000256" key="1">
    <source>
        <dbReference type="ARBA" id="ARBA00010688"/>
    </source>
</evidence>
<dbReference type="Proteomes" id="UP000092578">
    <property type="component" value="Unassembled WGS sequence"/>
</dbReference>
<sequence>MKTGLMTLGEALIDFIPMDVENNTYIKSPGGAPANVAVGAARLGMTSTFIGKLGKDVLGTFLKETLQEYGVNVSSLILTESYRTGLVFVTLEEDGERSFSFYIKDSADFFLEETEINEDLFIDHKIFHFGTISLLREPARTATEKALFYAKKHGMIISFDPNVRLTLWKDEEALRRTILAMLPKVDVLKLSEEELLFLSGDLKVEVIEQWIREFNLSLVCLTKGAQGSIVFTKSGFVEVEALSVKAIDTTGAGDAFVSALLYCLNERTENISCLTLEEAAEVARFASVSGGLAASQKGAMTALPVLRDVQKIIGENRSVE</sequence>
<gene>
    <name evidence="8" type="ORF">A8F95_14225</name>
</gene>
<keyword evidence="9" id="KW-1185">Reference proteome</keyword>
<dbReference type="InterPro" id="IPR050306">
    <property type="entry name" value="PfkB_Carbo_kinase"/>
</dbReference>
<proteinExistence type="inferred from homology"/>
<dbReference type="RefSeq" id="WP_065411752.1">
    <property type="nucleotide sequence ID" value="NZ_MAYT01000029.1"/>
</dbReference>
<evidence type="ECO:0000259" key="7">
    <source>
        <dbReference type="Pfam" id="PF00294"/>
    </source>
</evidence>
<name>A0A1B9AGB7_9BACI</name>
<protein>
    <submittedName>
        <fullName evidence="8">Fructokinase</fullName>
    </submittedName>
</protein>
<dbReference type="InterPro" id="IPR002173">
    <property type="entry name" value="Carboh/pur_kinase_PfkB_CS"/>
</dbReference>
<reference evidence="9" key="1">
    <citation type="submission" date="2016-05" db="EMBL/GenBank/DDBJ databases">
        <authorList>
            <person name="Liu B."/>
            <person name="Wang J."/>
            <person name="Zhu Y."/>
            <person name="Liu G."/>
            <person name="Chen Q."/>
            <person name="Chen Z."/>
            <person name="Lan J."/>
            <person name="Che J."/>
            <person name="Ge C."/>
            <person name="Shi H."/>
            <person name="Pan Z."/>
            <person name="Liu X."/>
        </authorList>
    </citation>
    <scope>NUCLEOTIDE SEQUENCE [LARGE SCALE GENOMIC DNA]</scope>
    <source>
        <strain evidence="9">FJAT-27215</strain>
    </source>
</reference>
<keyword evidence="3" id="KW-0547">Nucleotide-binding</keyword>
<keyword evidence="5" id="KW-0067">ATP-binding</keyword>
<dbReference type="PROSITE" id="PS00584">
    <property type="entry name" value="PFKB_KINASES_2"/>
    <property type="match status" value="1"/>
</dbReference>
<dbReference type="GO" id="GO:0006000">
    <property type="term" value="P:fructose metabolic process"/>
    <property type="evidence" value="ECO:0007669"/>
    <property type="project" value="UniProtKB-ARBA"/>
</dbReference>
<dbReference type="PRINTS" id="PR00990">
    <property type="entry name" value="RIBOKINASE"/>
</dbReference>
<dbReference type="PANTHER" id="PTHR43085:SF1">
    <property type="entry name" value="PSEUDOURIDINE KINASE-RELATED"/>
    <property type="match status" value="1"/>
</dbReference>
<comment type="caution">
    <text evidence="8">The sequence shown here is derived from an EMBL/GenBank/DDBJ whole genome shotgun (WGS) entry which is preliminary data.</text>
</comment>
<comment type="similarity">
    <text evidence="1 6">Belongs to the carbohydrate kinase PfkB family.</text>
</comment>
<dbReference type="Pfam" id="PF00294">
    <property type="entry name" value="PfkB"/>
    <property type="match status" value="1"/>
</dbReference>
<dbReference type="InterPro" id="IPR029056">
    <property type="entry name" value="Ribokinase-like"/>
</dbReference>
<dbReference type="CDD" id="cd01167">
    <property type="entry name" value="bac_FRK"/>
    <property type="match status" value="1"/>
</dbReference>
<dbReference type="GO" id="GO:0008865">
    <property type="term" value="F:fructokinase activity"/>
    <property type="evidence" value="ECO:0007669"/>
    <property type="project" value="UniProtKB-ARBA"/>
</dbReference>
<keyword evidence="2 6" id="KW-0808">Transferase</keyword>
<dbReference type="PANTHER" id="PTHR43085">
    <property type="entry name" value="HEXOKINASE FAMILY MEMBER"/>
    <property type="match status" value="1"/>
</dbReference>
<dbReference type="GO" id="GO:0005524">
    <property type="term" value="F:ATP binding"/>
    <property type="evidence" value="ECO:0007669"/>
    <property type="project" value="UniProtKB-KW"/>
</dbReference>
<dbReference type="Gene3D" id="3.40.1190.20">
    <property type="match status" value="1"/>
</dbReference>
<organism evidence="8 9">
    <name type="scientific">Pseudobacillus wudalianchiensis</name>
    <dbReference type="NCBI Taxonomy" id="1743143"/>
    <lineage>
        <taxon>Bacteria</taxon>
        <taxon>Bacillati</taxon>
        <taxon>Bacillota</taxon>
        <taxon>Bacilli</taxon>
        <taxon>Bacillales</taxon>
        <taxon>Bacillaceae</taxon>
        <taxon>Pseudobacillus</taxon>
    </lineage>
</organism>
<evidence type="ECO:0000256" key="6">
    <source>
        <dbReference type="RuleBase" id="RU003704"/>
    </source>
</evidence>
<evidence type="ECO:0000256" key="2">
    <source>
        <dbReference type="ARBA" id="ARBA00022679"/>
    </source>
</evidence>
<accession>A0A1B9AGB7</accession>
<dbReference type="SUPFAM" id="SSF53613">
    <property type="entry name" value="Ribokinase-like"/>
    <property type="match status" value="1"/>
</dbReference>
<dbReference type="InterPro" id="IPR011611">
    <property type="entry name" value="PfkB_dom"/>
</dbReference>